<dbReference type="RefSeq" id="WP_120245096.1">
    <property type="nucleotide sequence ID" value="NZ_RAPO01000002.1"/>
</dbReference>
<dbReference type="SMART" id="SM00642">
    <property type="entry name" value="Aamy"/>
    <property type="match status" value="1"/>
</dbReference>
<dbReference type="SUPFAM" id="SSF51445">
    <property type="entry name" value="(Trans)glycosidases"/>
    <property type="match status" value="1"/>
</dbReference>
<dbReference type="InterPro" id="IPR006047">
    <property type="entry name" value="GH13_cat_dom"/>
</dbReference>
<keyword evidence="3" id="KW-0378">Hydrolase</keyword>
<dbReference type="Pfam" id="PF09985">
    <property type="entry name" value="Glucodextran_C"/>
    <property type="match status" value="1"/>
</dbReference>
<evidence type="ECO:0000259" key="2">
    <source>
        <dbReference type="SMART" id="SM00642"/>
    </source>
</evidence>
<accession>A0A419WK94</accession>
<protein>
    <submittedName>
        <fullName evidence="3">Glycosidase</fullName>
    </submittedName>
</protein>
<dbReference type="CDD" id="cd09626">
    <property type="entry name" value="DOMON_glucodextranase_like"/>
    <property type="match status" value="1"/>
</dbReference>
<evidence type="ECO:0000256" key="1">
    <source>
        <dbReference type="SAM" id="MobiDB-lite"/>
    </source>
</evidence>
<dbReference type="CDD" id="cd11313">
    <property type="entry name" value="AmyAc_arch_bac_AmyA"/>
    <property type="match status" value="1"/>
</dbReference>
<feature type="compositionally biased region" description="Acidic residues" evidence="1">
    <location>
        <begin position="903"/>
        <end position="923"/>
    </location>
</feature>
<dbReference type="AlphaFoldDB" id="A0A419WK94"/>
<dbReference type="Gene3D" id="3.20.20.80">
    <property type="entry name" value="Glycosidases"/>
    <property type="match status" value="1"/>
</dbReference>
<dbReference type="GO" id="GO:0005975">
    <property type="term" value="P:carbohydrate metabolic process"/>
    <property type="evidence" value="ECO:0007669"/>
    <property type="project" value="InterPro"/>
</dbReference>
<dbReference type="OrthoDB" id="18347at2157"/>
<keyword evidence="4" id="KW-1185">Reference proteome</keyword>
<dbReference type="InterPro" id="IPR017853">
    <property type="entry name" value="GH"/>
</dbReference>
<dbReference type="Gene3D" id="2.60.40.1190">
    <property type="match status" value="1"/>
</dbReference>
<organism evidence="3 4">
    <name type="scientific">Halopiger aswanensis</name>
    <dbReference type="NCBI Taxonomy" id="148449"/>
    <lineage>
        <taxon>Archaea</taxon>
        <taxon>Methanobacteriati</taxon>
        <taxon>Methanobacteriota</taxon>
        <taxon>Stenosarchaea group</taxon>
        <taxon>Halobacteria</taxon>
        <taxon>Halobacteriales</taxon>
        <taxon>Natrialbaceae</taxon>
        <taxon>Halopiger</taxon>
    </lineage>
</organism>
<feature type="region of interest" description="Disordered" evidence="1">
    <location>
        <begin position="903"/>
        <end position="931"/>
    </location>
</feature>
<reference evidence="3 4" key="1">
    <citation type="submission" date="2018-09" db="EMBL/GenBank/DDBJ databases">
        <title>Genomic Encyclopedia of Archaeal and Bacterial Type Strains, Phase II (KMG-II): from individual species to whole genera.</title>
        <authorList>
            <person name="Goeker M."/>
        </authorList>
    </citation>
    <scope>NUCLEOTIDE SEQUENCE [LARGE SCALE GENOMIC DNA]</scope>
    <source>
        <strain evidence="3 4">DSM 13151</strain>
    </source>
</reference>
<dbReference type="InterPro" id="IPR019248">
    <property type="entry name" value="Glucodextran_C"/>
</dbReference>
<dbReference type="GO" id="GO:0016798">
    <property type="term" value="F:hydrolase activity, acting on glycosyl bonds"/>
    <property type="evidence" value="ECO:0007669"/>
    <property type="project" value="UniProtKB-KW"/>
</dbReference>
<feature type="domain" description="Glycosyl hydrolase family 13 catalytic" evidence="2">
    <location>
        <begin position="246"/>
        <end position="589"/>
    </location>
</feature>
<evidence type="ECO:0000313" key="4">
    <source>
        <dbReference type="Proteomes" id="UP000283805"/>
    </source>
</evidence>
<proteinExistence type="predicted"/>
<dbReference type="PANTHER" id="PTHR10357">
    <property type="entry name" value="ALPHA-AMYLASE FAMILY MEMBER"/>
    <property type="match status" value="1"/>
</dbReference>
<evidence type="ECO:0000313" key="3">
    <source>
        <dbReference type="EMBL" id="RKD95873.1"/>
    </source>
</evidence>
<gene>
    <name evidence="3" type="ORF">ATJ93_2736</name>
</gene>
<dbReference type="Proteomes" id="UP000283805">
    <property type="component" value="Unassembled WGS sequence"/>
</dbReference>
<dbReference type="Pfam" id="PF00128">
    <property type="entry name" value="Alpha-amylase"/>
    <property type="match status" value="1"/>
</dbReference>
<name>A0A419WK94_9EURY</name>
<dbReference type="EMBL" id="RAPO01000002">
    <property type="protein sequence ID" value="RKD95873.1"/>
    <property type="molecule type" value="Genomic_DNA"/>
</dbReference>
<dbReference type="SUPFAM" id="SSF49344">
    <property type="entry name" value="CBD9-like"/>
    <property type="match status" value="1"/>
</dbReference>
<comment type="caution">
    <text evidence="3">The sequence shown here is derived from an EMBL/GenBank/DDBJ whole genome shotgun (WGS) entry which is preliminary data.</text>
</comment>
<keyword evidence="3" id="KW-0326">Glycosidase</keyword>
<sequence length="958" mass="105077">MERRTFIAGLAAAVASTAVPASAEHQTDRATIELESGDGSHHPGRPRFLHAGEEIADPLGHETETRDSIAPWNPDGDADYSWSVAEAPAGADPSLEGDGVVGFDPDEPGEYRLELEAPDGVHDLTVRVYPEETEDGARPTVDLDAEVVGDRVVLSATARAADREDVVGGDLDVEFYLDDRHRDRLGDLEGPISASEIDDRVRVHAVAVGTRHSVPDAIDLVPDGDSIRVEHPYDVPDWAENAVIYEIFTRRFPDQDEPTFDTIADRIDHLAELGVDAVWMTPFLETDRGFGTPPEEGGPHGYHISDYFATDPDLGSLEEFEALVEACHERDIKVIFDLVINHTADSHPFFQAATDPDHPEHEKYADWYRWTDREALEAEFYFGWADIPNLNYNEPEVREYLLEVIDFWAERVDGIRADVAWGVPKGFWQEVYDRLERHDPEFLMLDETMPYDVEFAGGLFDLHYDNHLHAALSDAADGNAEGILEAVERRRAEGAPDRALFMQYVENHDTDRYLANHGGEAQRAAAAATFTLPGVPLIYYGQETGLREWREAMNWGEFDEDLLDFYRRLVGLYQDHPAFGARGRLERIDYRAEEDGGLAFARYDPETDRRAVVLLNFATGPQTITVGDYVHEENLLAGGEANIEYADDGDYAEVTVGTAVVLEADEPTDFTMPTDPIVVWESEDGTDHGPGTYTYPTTDEIPAGELDLASVTIEGGEDGYRIEYEFQNELSDPWGGSHGFSHPMMQVYLRDPDAEGGATEAREGVNAQFDAPYHHRVVADGFGNEFEPRVETADGEYVSGVDVEYDRENDPRTVALIVPRDGLEYVPEGEGMAIVCSMDGHGEGRVRSVSTEGGEWTFGGAEAPNAPNVIDMVTPDGIDQSEALAHSADEPATIPLAQIGEADAEDETGEGSEDDGGVDESDDSIPGFGVGAGAAGVAGGVAYAAKSALEDDESDAAE</sequence>